<organism evidence="1 2">
    <name type="scientific">Leptospira alstonii serovar Sichuan str. 79601</name>
    <dbReference type="NCBI Taxonomy" id="1218565"/>
    <lineage>
        <taxon>Bacteria</taxon>
        <taxon>Pseudomonadati</taxon>
        <taxon>Spirochaetota</taxon>
        <taxon>Spirochaetia</taxon>
        <taxon>Leptospirales</taxon>
        <taxon>Leptospiraceae</taxon>
        <taxon>Leptospira</taxon>
    </lineage>
</organism>
<name>M6CFA2_9LEPT</name>
<comment type="caution">
    <text evidence="1">The sequence shown here is derived from an EMBL/GenBank/DDBJ whole genome shotgun (WGS) entry which is preliminary data.</text>
</comment>
<dbReference type="EMBL" id="ANIK01000123">
    <property type="protein sequence ID" value="EMJ90537.1"/>
    <property type="molecule type" value="Genomic_DNA"/>
</dbReference>
<accession>M6CFA2</accession>
<evidence type="ECO:0000313" key="2">
    <source>
        <dbReference type="Proteomes" id="UP000011988"/>
    </source>
</evidence>
<gene>
    <name evidence="1" type="ORF">LEP1GSC194_3873</name>
</gene>
<dbReference type="AlphaFoldDB" id="M6CFA2"/>
<evidence type="ECO:0000313" key="1">
    <source>
        <dbReference type="EMBL" id="EMJ90537.1"/>
    </source>
</evidence>
<proteinExistence type="predicted"/>
<reference evidence="1 2" key="1">
    <citation type="submission" date="2013-01" db="EMBL/GenBank/DDBJ databases">
        <authorList>
            <person name="Harkins D.M."/>
            <person name="Durkin A.S."/>
            <person name="Brinkac L.M."/>
            <person name="Haft D.H."/>
            <person name="Selengut J.D."/>
            <person name="Sanka R."/>
            <person name="DePew J."/>
            <person name="Purushe J."/>
            <person name="Galloway R.L."/>
            <person name="Vinetz J.M."/>
            <person name="Sutton G.G."/>
            <person name="Nierman W.C."/>
            <person name="Fouts D.E."/>
        </authorList>
    </citation>
    <scope>NUCLEOTIDE SEQUENCE [LARGE SCALE GENOMIC DNA]</scope>
    <source>
        <strain evidence="1 2">79601</strain>
    </source>
</reference>
<sequence length="123" mass="14585">MLSYSFGIKEGAKRYKTNTQWIKYFSSVAREIILSNNFEKEYLDTNITTRTKKINNYLKYIRGQLRDTEDGNHEVSRALSTIFRFRDLKSIILENYNYYNATFGLLIDCDQFLTAVKANYLFD</sequence>
<dbReference type="Proteomes" id="UP000011988">
    <property type="component" value="Unassembled WGS sequence"/>
</dbReference>
<protein>
    <submittedName>
        <fullName evidence="1">Uncharacterized protein</fullName>
    </submittedName>
</protein>